<feature type="domain" description="Peptidase S11 D-Ala-D-Ala carboxypeptidase A C-terminal" evidence="19">
    <location>
        <begin position="313"/>
        <end position="381"/>
    </location>
</feature>
<evidence type="ECO:0000256" key="6">
    <source>
        <dbReference type="ARBA" id="ARBA00022670"/>
    </source>
</evidence>
<keyword evidence="16" id="KW-1133">Transmembrane helix</keyword>
<dbReference type="GO" id="GO:0009252">
    <property type="term" value="P:peptidoglycan biosynthetic process"/>
    <property type="evidence" value="ECO:0007669"/>
    <property type="project" value="UniProtKB-UniPathway"/>
</dbReference>
<keyword evidence="8" id="KW-0378">Hydrolase</keyword>
<dbReference type="InterPro" id="IPR012907">
    <property type="entry name" value="Peptidase_S11_C"/>
</dbReference>
<keyword evidence="21" id="KW-1185">Reference proteome</keyword>
<dbReference type="GO" id="GO:0006508">
    <property type="term" value="P:proteolysis"/>
    <property type="evidence" value="ECO:0007669"/>
    <property type="project" value="UniProtKB-KW"/>
</dbReference>
<dbReference type="Proteomes" id="UP000681035">
    <property type="component" value="Chromosome"/>
</dbReference>
<dbReference type="GO" id="GO:0009002">
    <property type="term" value="F:serine-type D-Ala-D-Ala carboxypeptidase activity"/>
    <property type="evidence" value="ECO:0007669"/>
    <property type="project" value="UniProtKB-EC"/>
</dbReference>
<dbReference type="Gene3D" id="2.60.410.10">
    <property type="entry name" value="D-Ala-D-Ala carboxypeptidase, C-terminal domain"/>
    <property type="match status" value="1"/>
</dbReference>
<evidence type="ECO:0000256" key="9">
    <source>
        <dbReference type="ARBA" id="ARBA00022960"/>
    </source>
</evidence>
<evidence type="ECO:0000313" key="21">
    <source>
        <dbReference type="Proteomes" id="UP000681035"/>
    </source>
</evidence>
<keyword evidence="16" id="KW-0812">Transmembrane</keyword>
<proteinExistence type="inferred from homology"/>
<evidence type="ECO:0000256" key="2">
    <source>
        <dbReference type="ARBA" id="ARBA00004752"/>
    </source>
</evidence>
<keyword evidence="9" id="KW-0133">Cell shape</keyword>
<feature type="binding site" evidence="14">
    <location>
        <position position="238"/>
    </location>
    <ligand>
        <name>substrate</name>
    </ligand>
</feature>
<dbReference type="EMBL" id="AP023418">
    <property type="protein sequence ID" value="BCK80606.1"/>
    <property type="molecule type" value="Genomic_DNA"/>
</dbReference>
<feature type="active site" description="Acyl-ester intermediate" evidence="13">
    <location>
        <position position="62"/>
    </location>
</feature>
<dbReference type="GO" id="GO:0008360">
    <property type="term" value="P:regulation of cell shape"/>
    <property type="evidence" value="ECO:0007669"/>
    <property type="project" value="UniProtKB-KW"/>
</dbReference>
<dbReference type="GO" id="GO:0071555">
    <property type="term" value="P:cell wall organization"/>
    <property type="evidence" value="ECO:0007669"/>
    <property type="project" value="UniProtKB-KW"/>
</dbReference>
<name>A0A810Q4H2_9FIRM</name>
<dbReference type="PANTHER" id="PTHR21581:SF33">
    <property type="entry name" value="D-ALANYL-D-ALANINE CARBOXYPEPTIDASE DACB"/>
    <property type="match status" value="1"/>
</dbReference>
<dbReference type="InterPro" id="IPR012338">
    <property type="entry name" value="Beta-lactam/transpept-like"/>
</dbReference>
<reference evidence="20" key="1">
    <citation type="submission" date="2020-09" db="EMBL/GenBank/DDBJ databases">
        <title>New species isolated from human feces.</title>
        <authorList>
            <person name="Kitahara M."/>
            <person name="Shigeno Y."/>
            <person name="Shime M."/>
            <person name="Matsumoto Y."/>
            <person name="Nakamura S."/>
            <person name="Motooka D."/>
            <person name="Fukuoka S."/>
            <person name="Nishikawa H."/>
            <person name="Benno Y."/>
        </authorList>
    </citation>
    <scope>NUCLEOTIDE SEQUENCE</scope>
    <source>
        <strain evidence="20">MM50</strain>
    </source>
</reference>
<protein>
    <recommendedName>
        <fullName evidence="4">serine-type D-Ala-D-Ala carboxypeptidase</fullName>
        <ecNumber evidence="4">3.4.16.4</ecNumber>
    </recommendedName>
</protein>
<evidence type="ECO:0000259" key="19">
    <source>
        <dbReference type="Pfam" id="PF07943"/>
    </source>
</evidence>
<keyword evidence="5 20" id="KW-0121">Carboxypeptidase</keyword>
<keyword evidence="7 17" id="KW-0732">Signal</keyword>
<organism evidence="20 21">
    <name type="scientific">Vescimonas coprocola</name>
    <dbReference type="NCBI Taxonomy" id="2714355"/>
    <lineage>
        <taxon>Bacteria</taxon>
        <taxon>Bacillati</taxon>
        <taxon>Bacillota</taxon>
        <taxon>Clostridia</taxon>
        <taxon>Eubacteriales</taxon>
        <taxon>Oscillospiraceae</taxon>
        <taxon>Vescimonas</taxon>
    </lineage>
</organism>
<dbReference type="Pfam" id="PF07943">
    <property type="entry name" value="PBP5_C"/>
    <property type="match status" value="1"/>
</dbReference>
<dbReference type="KEGG" id="vcop:MM50RIKEN_03690"/>
<dbReference type="InterPro" id="IPR015956">
    <property type="entry name" value="Peniciliin-bd_prot_C_sf"/>
</dbReference>
<evidence type="ECO:0000256" key="8">
    <source>
        <dbReference type="ARBA" id="ARBA00022801"/>
    </source>
</evidence>
<gene>
    <name evidence="20" type="ORF">MM50RIKEN_03690</name>
</gene>
<evidence type="ECO:0000259" key="18">
    <source>
        <dbReference type="Pfam" id="PF00768"/>
    </source>
</evidence>
<evidence type="ECO:0000256" key="12">
    <source>
        <dbReference type="ARBA" id="ARBA00034000"/>
    </source>
</evidence>
<feature type="domain" description="Peptidase S11 D-alanyl-D-alanine carboxypeptidase A N-terminal" evidence="18">
    <location>
        <begin position="30"/>
        <end position="268"/>
    </location>
</feature>
<feature type="transmembrane region" description="Helical" evidence="16">
    <location>
        <begin position="404"/>
        <end position="423"/>
    </location>
</feature>
<evidence type="ECO:0000313" key="20">
    <source>
        <dbReference type="EMBL" id="BCK80606.1"/>
    </source>
</evidence>
<dbReference type="InterPro" id="IPR037167">
    <property type="entry name" value="Peptidase_S11_C_sf"/>
</dbReference>
<dbReference type="SUPFAM" id="SSF69189">
    <property type="entry name" value="Penicillin-binding protein associated domain"/>
    <property type="match status" value="1"/>
</dbReference>
<evidence type="ECO:0000256" key="17">
    <source>
        <dbReference type="SAM" id="SignalP"/>
    </source>
</evidence>
<feature type="chain" id="PRO_5032702015" description="serine-type D-Ala-D-Ala carboxypeptidase" evidence="17">
    <location>
        <begin position="28"/>
        <end position="449"/>
    </location>
</feature>
<evidence type="ECO:0000256" key="13">
    <source>
        <dbReference type="PIRSR" id="PIRSR618044-1"/>
    </source>
</evidence>
<sequence length="449" mass="49331">MKIRRILSVFLLTVLMVSLMLTPQAYALPALEIKAKAAVLVDADEGRIIFGQNEQEREYPASITKVMTALLTLEAVDAGKLSLDQPITASAVVNDQDPEGSSAGIEEGEVLTVEQLLYCLLLVSANEAADILAETVSGSREAFVELMNQRAQELGCTGTHFANTNGLHDVNHYTTAYDIYLFFREAMKHETFMTITGSVAYEVPATNKSEARELHTTNSLLSNWRILDYLYDGVDCGKTGSTPEAGYCLVSSCLRDGKRLVAVVLGAEGEGTHIESFSESARLYDYGYDNFSKQLVVSTEGVFRQPVALSKETDCVMLYPAENAEAFLPSDVTKDQLEQTVTLKNEVADAPITRGQEMGTLTISYNGQVCVTVPLLAQADVSASRFLVAKAAVEEFLSRTIVKVALVVLVLLVILLVLWAKVFRRNRRYGSRSGRRYRSSSYRGGRRGR</sequence>
<evidence type="ECO:0000256" key="15">
    <source>
        <dbReference type="RuleBase" id="RU004016"/>
    </source>
</evidence>
<comment type="function">
    <text evidence="1">Removes C-terminal D-alanyl residues from sugar-peptide cell wall precursors.</text>
</comment>
<dbReference type="PRINTS" id="PR00725">
    <property type="entry name" value="DADACBPTASE1"/>
</dbReference>
<evidence type="ECO:0000256" key="11">
    <source>
        <dbReference type="ARBA" id="ARBA00023316"/>
    </source>
</evidence>
<evidence type="ECO:0000256" key="4">
    <source>
        <dbReference type="ARBA" id="ARBA00012448"/>
    </source>
</evidence>
<feature type="active site" evidence="13">
    <location>
        <position position="124"/>
    </location>
</feature>
<dbReference type="RefSeq" id="WP_213541526.1">
    <property type="nucleotide sequence ID" value="NZ_AP023418.1"/>
</dbReference>
<evidence type="ECO:0000256" key="16">
    <source>
        <dbReference type="SAM" id="Phobius"/>
    </source>
</evidence>
<dbReference type="EC" id="3.4.16.4" evidence="4"/>
<evidence type="ECO:0000256" key="3">
    <source>
        <dbReference type="ARBA" id="ARBA00007164"/>
    </source>
</evidence>
<dbReference type="InterPro" id="IPR018044">
    <property type="entry name" value="Peptidase_S11"/>
</dbReference>
<dbReference type="Gene3D" id="3.40.710.10">
    <property type="entry name" value="DD-peptidase/beta-lactamase superfamily"/>
    <property type="match status" value="1"/>
</dbReference>
<dbReference type="PANTHER" id="PTHR21581">
    <property type="entry name" value="D-ALANYL-D-ALANINE CARBOXYPEPTIDASE"/>
    <property type="match status" value="1"/>
</dbReference>
<keyword evidence="16" id="KW-0472">Membrane</keyword>
<dbReference type="SUPFAM" id="SSF56601">
    <property type="entry name" value="beta-lactamase/transpeptidase-like"/>
    <property type="match status" value="1"/>
</dbReference>
<evidence type="ECO:0000256" key="1">
    <source>
        <dbReference type="ARBA" id="ARBA00003217"/>
    </source>
</evidence>
<keyword evidence="6" id="KW-0645">Protease</keyword>
<feature type="active site" description="Proton acceptor" evidence="13">
    <location>
        <position position="65"/>
    </location>
</feature>
<dbReference type="UniPathway" id="UPA00219"/>
<evidence type="ECO:0000256" key="7">
    <source>
        <dbReference type="ARBA" id="ARBA00022729"/>
    </source>
</evidence>
<dbReference type="Pfam" id="PF00768">
    <property type="entry name" value="Peptidase_S11"/>
    <property type="match status" value="1"/>
</dbReference>
<keyword evidence="10" id="KW-0573">Peptidoglycan synthesis</keyword>
<evidence type="ECO:0000256" key="10">
    <source>
        <dbReference type="ARBA" id="ARBA00022984"/>
    </source>
</evidence>
<keyword evidence="11" id="KW-0961">Cell wall biogenesis/degradation</keyword>
<dbReference type="AlphaFoldDB" id="A0A810Q4H2"/>
<comment type="pathway">
    <text evidence="2">Cell wall biogenesis; peptidoglycan biosynthesis.</text>
</comment>
<evidence type="ECO:0000256" key="14">
    <source>
        <dbReference type="PIRSR" id="PIRSR618044-2"/>
    </source>
</evidence>
<comment type="similarity">
    <text evidence="3 15">Belongs to the peptidase S11 family.</text>
</comment>
<accession>A0A810Q4H2</accession>
<evidence type="ECO:0000256" key="5">
    <source>
        <dbReference type="ARBA" id="ARBA00022645"/>
    </source>
</evidence>
<feature type="signal peptide" evidence="17">
    <location>
        <begin position="1"/>
        <end position="27"/>
    </location>
</feature>
<comment type="catalytic activity">
    <reaction evidence="12">
        <text>Preferential cleavage: (Ac)2-L-Lys-D-Ala-|-D-Ala. Also transpeptidation of peptidyl-alanyl moieties that are N-acyl substituents of D-alanine.</text>
        <dbReference type="EC" id="3.4.16.4"/>
    </reaction>
</comment>
<dbReference type="InterPro" id="IPR001967">
    <property type="entry name" value="Peptidase_S11_N"/>
</dbReference>